<gene>
    <name evidence="2" type="ORF">B0T11DRAFT_324697</name>
</gene>
<dbReference type="PROSITE" id="PS51154">
    <property type="entry name" value="MACRO"/>
    <property type="match status" value="1"/>
</dbReference>
<dbReference type="Pfam" id="PF01661">
    <property type="entry name" value="Macro"/>
    <property type="match status" value="1"/>
</dbReference>
<reference evidence="2" key="1">
    <citation type="journal article" date="2021" name="Nat. Commun.">
        <title>Genetic determinants of endophytism in the Arabidopsis root mycobiome.</title>
        <authorList>
            <person name="Mesny F."/>
            <person name="Miyauchi S."/>
            <person name="Thiergart T."/>
            <person name="Pickel B."/>
            <person name="Atanasova L."/>
            <person name="Karlsson M."/>
            <person name="Huettel B."/>
            <person name="Barry K.W."/>
            <person name="Haridas S."/>
            <person name="Chen C."/>
            <person name="Bauer D."/>
            <person name="Andreopoulos W."/>
            <person name="Pangilinan J."/>
            <person name="LaButti K."/>
            <person name="Riley R."/>
            <person name="Lipzen A."/>
            <person name="Clum A."/>
            <person name="Drula E."/>
            <person name="Henrissat B."/>
            <person name="Kohler A."/>
            <person name="Grigoriev I.V."/>
            <person name="Martin F.M."/>
            <person name="Hacquard S."/>
        </authorList>
    </citation>
    <scope>NUCLEOTIDE SEQUENCE</scope>
    <source>
        <strain evidence="2">MPI-CAGE-AT-0016</strain>
    </source>
</reference>
<organism evidence="2 3">
    <name type="scientific">Plectosphaerella cucumerina</name>
    <dbReference type="NCBI Taxonomy" id="40658"/>
    <lineage>
        <taxon>Eukaryota</taxon>
        <taxon>Fungi</taxon>
        <taxon>Dikarya</taxon>
        <taxon>Ascomycota</taxon>
        <taxon>Pezizomycotina</taxon>
        <taxon>Sordariomycetes</taxon>
        <taxon>Hypocreomycetidae</taxon>
        <taxon>Glomerellales</taxon>
        <taxon>Plectosphaerellaceae</taxon>
        <taxon>Plectosphaerella</taxon>
    </lineage>
</organism>
<evidence type="ECO:0000313" key="3">
    <source>
        <dbReference type="Proteomes" id="UP000813385"/>
    </source>
</evidence>
<dbReference type="InterPro" id="IPR043472">
    <property type="entry name" value="Macro_dom-like"/>
</dbReference>
<dbReference type="SMART" id="SM00506">
    <property type="entry name" value="A1pp"/>
    <property type="match status" value="1"/>
</dbReference>
<dbReference type="OrthoDB" id="6077599at2759"/>
<sequence>MAVIPGFHIPTLTGLYQQGKLSAPEAEPFHPPNPSHNNRVAIIRGDITKLGVDAIVNAANTSLLGGGGVDGAIHRAAGPDLVRECRTLDGCETGSAKITDGYRLPASKVIHAVGPVYYNYSTDEAAALLKGCYTTSLALAASNGCRSIAFNCISTGIYGYPSRSAVQVALGAVREFLDGADGAKLAKIVFCLFEEKDVTAYTKYVPLYFPPNEDVVAGNDTGASAMVAESE</sequence>
<dbReference type="AlphaFoldDB" id="A0A8K0X9W2"/>
<keyword evidence="3" id="KW-1185">Reference proteome</keyword>
<dbReference type="Proteomes" id="UP000813385">
    <property type="component" value="Unassembled WGS sequence"/>
</dbReference>
<feature type="domain" description="Macro" evidence="1">
    <location>
        <begin position="27"/>
        <end position="209"/>
    </location>
</feature>
<name>A0A8K0X9W2_9PEZI</name>
<protein>
    <submittedName>
        <fullName evidence="2">Macro domain-containing protein</fullName>
    </submittedName>
</protein>
<evidence type="ECO:0000313" key="2">
    <source>
        <dbReference type="EMBL" id="KAH7376834.1"/>
    </source>
</evidence>
<dbReference type="PANTHER" id="PTHR11106:SF27">
    <property type="entry name" value="MACRO DOMAIN-CONTAINING PROTEIN"/>
    <property type="match status" value="1"/>
</dbReference>
<accession>A0A8K0X9W2</accession>
<dbReference type="PANTHER" id="PTHR11106">
    <property type="entry name" value="GANGLIOSIDE INDUCED DIFFERENTIATION ASSOCIATED PROTEIN 2-RELATED"/>
    <property type="match status" value="1"/>
</dbReference>
<dbReference type="EMBL" id="JAGPXD010000001">
    <property type="protein sequence ID" value="KAH7376834.1"/>
    <property type="molecule type" value="Genomic_DNA"/>
</dbReference>
<dbReference type="CDD" id="cd02908">
    <property type="entry name" value="Macro_OAADPr_deacetylase"/>
    <property type="match status" value="1"/>
</dbReference>
<dbReference type="Gene3D" id="3.40.220.10">
    <property type="entry name" value="Leucine Aminopeptidase, subunit E, domain 1"/>
    <property type="match status" value="1"/>
</dbReference>
<proteinExistence type="predicted"/>
<evidence type="ECO:0000259" key="1">
    <source>
        <dbReference type="PROSITE" id="PS51154"/>
    </source>
</evidence>
<dbReference type="InterPro" id="IPR002589">
    <property type="entry name" value="Macro_dom"/>
</dbReference>
<dbReference type="NCBIfam" id="NF001664">
    <property type="entry name" value="PRK00431.1-6"/>
    <property type="match status" value="1"/>
</dbReference>
<dbReference type="SUPFAM" id="SSF52949">
    <property type="entry name" value="Macro domain-like"/>
    <property type="match status" value="1"/>
</dbReference>
<comment type="caution">
    <text evidence="2">The sequence shown here is derived from an EMBL/GenBank/DDBJ whole genome shotgun (WGS) entry which is preliminary data.</text>
</comment>